<gene>
    <name evidence="2" type="ORF">F0U44_12195</name>
</gene>
<dbReference type="PANTHER" id="PTHR41259:SF1">
    <property type="entry name" value="DOUBLE-STRAND BREAK REPAIR RAD50 ATPASE, PUTATIVE-RELATED"/>
    <property type="match status" value="1"/>
</dbReference>
<evidence type="ECO:0000313" key="2">
    <source>
        <dbReference type="EMBL" id="KAA1419205.1"/>
    </source>
</evidence>
<sequence>MPTSCAAWLHSTFLPSSGTRPPRSDCTRWRRRLEMRIEKIRATAFGPLVNQSLDFSPGMTVVHGPNEAGKSAWFNATYAALAGRRKGRGRGTAAQGEFRRRHQPWIGSRWAVGGTFVLDNGTVLAVEHNLKTGDTTIADSQTRAPISIAALGKRYGVDLTNDGGFDGARLLGLNRDALRAIAFVAQADVLRVVEDARELQSLLERAASSVTVDVTADAALDELRRLRSERVGVEHVGSRPLRAARQALEATKLSVDNGRDSLQVWVTVLSRERRAAADLRRAEAELAIDERALIWSELVAERSRFASAEDLARQVAERGSVTSVDESRIAQVRSVIAIYDDRGEAPAELAGESAAELRELIAAVPARPTGDLEPRISVVTAHRTLLAAKSAYETHAQGAREPMTGAAVTADPEELRRWAGVMETVVREAEPSVDQELATLLSSHAAAVAANGAAVQQFEADKRRVDQQRDHYAAALASYNQALGTYQRQETEFAAAAQHAQAAQTTAAAAVSEASKMRRTSTILLSSSGGLLLLGAVLALLSPIAGIALLVLGMLVGGAGVTLRPRGTALAVPPVWLPPRPTAPTPPAVPDLTTPEAPTPVIADPRIAELQTRQRLITEQATALRARKQEIAEKCAEIDIAPEPDRLRQFARYLEDAAAAAEREAEFRSRLSQLEDAWRASATALLQRLVEAGEPAASIADDAATASEGSLLALAAYQDHCRARAEQDQLASRLNDLEVRLAERVAAEERLAATATALAERERSVLALHAELFADVAAPADHAAAAKAIHEWLTTADRNRSAADDLRELEARLQQALDGRDLEAWRAELAARETEAGVNPGRTVTDESVQARRAGVDQLRETVGNLRGEAKASAQSGLAVAQAMETEADAERAVARVEALQRCLDIASEQLTKARLESQRTVAPALESLMRPWIPRVTNDRYNDLRIDPESLSMTARDQQGRTSDAQLLSHGTTEQLYVLLRLALTQHLVTSDEICPFVLDDVTAQSDSTRTIGVLEMLQEVSRERQVILFTQEQEVIDWARNQFIDERDSLVEVGGTKGGRP</sequence>
<dbReference type="SUPFAM" id="SSF52540">
    <property type="entry name" value="P-loop containing nucleoside triphosphate hydrolases"/>
    <property type="match status" value="1"/>
</dbReference>
<name>A0A5B1LEX4_9ACTN</name>
<dbReference type="Gene3D" id="3.40.50.300">
    <property type="entry name" value="P-loop containing nucleotide triphosphate hydrolases"/>
    <property type="match status" value="2"/>
</dbReference>
<accession>A0A5B1LEX4</accession>
<proteinExistence type="predicted"/>
<keyword evidence="3" id="KW-1185">Reference proteome</keyword>
<dbReference type="PANTHER" id="PTHR41259">
    <property type="entry name" value="DOUBLE-STRAND BREAK REPAIR RAD50 ATPASE, PUTATIVE-RELATED"/>
    <property type="match status" value="1"/>
</dbReference>
<reference evidence="2 3" key="1">
    <citation type="submission" date="2019-09" db="EMBL/GenBank/DDBJ databases">
        <title>Nocardioides panacisoli sp. nov., isolated from the soil of a ginseng field.</title>
        <authorList>
            <person name="Cho C."/>
        </authorList>
    </citation>
    <scope>NUCLEOTIDE SEQUENCE [LARGE SCALE GENOMIC DNA]</scope>
    <source>
        <strain evidence="2 3">BN130099</strain>
    </source>
</reference>
<protein>
    <submittedName>
        <fullName evidence="2">AAA family ATPase</fullName>
    </submittedName>
</protein>
<dbReference type="InterPro" id="IPR038734">
    <property type="entry name" value="YhaN_AAA"/>
</dbReference>
<evidence type="ECO:0000313" key="3">
    <source>
        <dbReference type="Proteomes" id="UP000325003"/>
    </source>
</evidence>
<evidence type="ECO:0000259" key="1">
    <source>
        <dbReference type="Pfam" id="PF13514"/>
    </source>
</evidence>
<organism evidence="2 3">
    <name type="scientific">Nocardioides humilatus</name>
    <dbReference type="NCBI Taxonomy" id="2607660"/>
    <lineage>
        <taxon>Bacteria</taxon>
        <taxon>Bacillati</taxon>
        <taxon>Actinomycetota</taxon>
        <taxon>Actinomycetes</taxon>
        <taxon>Propionibacteriales</taxon>
        <taxon>Nocardioidaceae</taxon>
        <taxon>Nocardioides</taxon>
    </lineage>
</organism>
<reference evidence="2 3" key="2">
    <citation type="submission" date="2019-09" db="EMBL/GenBank/DDBJ databases">
        <authorList>
            <person name="Jin C."/>
        </authorList>
    </citation>
    <scope>NUCLEOTIDE SEQUENCE [LARGE SCALE GENOMIC DNA]</scope>
    <source>
        <strain evidence="2 3">BN130099</strain>
    </source>
</reference>
<feature type="domain" description="YhaN AAA" evidence="1">
    <location>
        <begin position="35"/>
        <end position="81"/>
    </location>
</feature>
<dbReference type="InterPro" id="IPR027417">
    <property type="entry name" value="P-loop_NTPase"/>
</dbReference>
<dbReference type="Proteomes" id="UP000325003">
    <property type="component" value="Unassembled WGS sequence"/>
</dbReference>
<dbReference type="AlphaFoldDB" id="A0A5B1LEX4"/>
<dbReference type="Pfam" id="PF13514">
    <property type="entry name" value="AAA_27"/>
    <property type="match status" value="1"/>
</dbReference>
<comment type="caution">
    <text evidence="2">The sequence shown here is derived from an EMBL/GenBank/DDBJ whole genome shotgun (WGS) entry which is preliminary data.</text>
</comment>
<dbReference type="EMBL" id="VUJV01000003">
    <property type="protein sequence ID" value="KAA1419205.1"/>
    <property type="molecule type" value="Genomic_DNA"/>
</dbReference>